<keyword evidence="1" id="KW-0694">RNA-binding</keyword>
<evidence type="ECO:0000313" key="4">
    <source>
        <dbReference type="Proteomes" id="UP000281553"/>
    </source>
</evidence>
<dbReference type="Proteomes" id="UP000281553">
    <property type="component" value="Unassembled WGS sequence"/>
</dbReference>
<accession>A0A3P7PG52</accession>
<dbReference type="GO" id="GO:0003723">
    <property type="term" value="F:RNA binding"/>
    <property type="evidence" value="ECO:0007669"/>
    <property type="project" value="UniProtKB-UniRule"/>
</dbReference>
<dbReference type="InterPro" id="IPR035979">
    <property type="entry name" value="RBD_domain_sf"/>
</dbReference>
<dbReference type="AlphaFoldDB" id="A0A3P7PG52"/>
<proteinExistence type="predicted"/>
<feature type="domain" description="RRM" evidence="2">
    <location>
        <begin position="7"/>
        <end position="81"/>
    </location>
</feature>
<reference evidence="3 4" key="1">
    <citation type="submission" date="2018-11" db="EMBL/GenBank/DDBJ databases">
        <authorList>
            <consortium name="Pathogen Informatics"/>
        </authorList>
    </citation>
    <scope>NUCLEOTIDE SEQUENCE [LARGE SCALE GENOMIC DNA]</scope>
</reference>
<evidence type="ECO:0000259" key="2">
    <source>
        <dbReference type="PROSITE" id="PS50102"/>
    </source>
</evidence>
<evidence type="ECO:0000256" key="1">
    <source>
        <dbReference type="PROSITE-ProRule" id="PRU00176"/>
    </source>
</evidence>
<protein>
    <recommendedName>
        <fullName evidence="2">RRM domain-containing protein</fullName>
    </recommendedName>
</protein>
<dbReference type="InterPro" id="IPR012677">
    <property type="entry name" value="Nucleotide-bd_a/b_plait_sf"/>
</dbReference>
<name>A0A3P7PG52_DIBLA</name>
<keyword evidence="4" id="KW-1185">Reference proteome</keyword>
<dbReference type="SUPFAM" id="SSF54928">
    <property type="entry name" value="RNA-binding domain, RBD"/>
    <property type="match status" value="1"/>
</dbReference>
<dbReference type="EMBL" id="UYRU01109430">
    <property type="protein sequence ID" value="VDN43877.1"/>
    <property type="molecule type" value="Genomic_DNA"/>
</dbReference>
<dbReference type="Pfam" id="PF00076">
    <property type="entry name" value="RRM_1"/>
    <property type="match status" value="1"/>
</dbReference>
<dbReference type="InterPro" id="IPR000504">
    <property type="entry name" value="RRM_dom"/>
</dbReference>
<evidence type="ECO:0000313" key="3">
    <source>
        <dbReference type="EMBL" id="VDN43877.1"/>
    </source>
</evidence>
<dbReference type="Gene3D" id="3.30.70.330">
    <property type="match status" value="1"/>
</dbReference>
<sequence length="81" mass="8940">MLDQNATNVFIAGLRKHMKGDVLKAYFSKCGHIINIYRAVSVQAHTFLGFGFVSFVEGADVEGLLSTEQHDIGCGFVRLLH</sequence>
<organism evidence="3 4">
    <name type="scientific">Dibothriocephalus latus</name>
    <name type="common">Fish tapeworm</name>
    <name type="synonym">Diphyllobothrium latum</name>
    <dbReference type="NCBI Taxonomy" id="60516"/>
    <lineage>
        <taxon>Eukaryota</taxon>
        <taxon>Metazoa</taxon>
        <taxon>Spiralia</taxon>
        <taxon>Lophotrochozoa</taxon>
        <taxon>Platyhelminthes</taxon>
        <taxon>Cestoda</taxon>
        <taxon>Eucestoda</taxon>
        <taxon>Diphyllobothriidea</taxon>
        <taxon>Diphyllobothriidae</taxon>
        <taxon>Dibothriocephalus</taxon>
    </lineage>
</organism>
<dbReference type="OrthoDB" id="5850064at2759"/>
<dbReference type="PROSITE" id="PS50102">
    <property type="entry name" value="RRM"/>
    <property type="match status" value="1"/>
</dbReference>
<gene>
    <name evidence="3" type="ORF">DILT_LOCUS19207</name>
</gene>